<proteinExistence type="predicted"/>
<evidence type="ECO:0000313" key="3">
    <source>
        <dbReference type="Proteomes" id="UP001470230"/>
    </source>
</evidence>
<evidence type="ECO:0000313" key="2">
    <source>
        <dbReference type="EMBL" id="KAK8887226.1"/>
    </source>
</evidence>
<feature type="transmembrane region" description="Helical" evidence="1">
    <location>
        <begin position="103"/>
        <end position="129"/>
    </location>
</feature>
<feature type="transmembrane region" description="Helical" evidence="1">
    <location>
        <begin position="72"/>
        <end position="91"/>
    </location>
</feature>
<reference evidence="2 3" key="1">
    <citation type="submission" date="2024-04" db="EMBL/GenBank/DDBJ databases">
        <title>Tritrichomonas musculus Genome.</title>
        <authorList>
            <person name="Alves-Ferreira E."/>
            <person name="Grigg M."/>
            <person name="Lorenzi H."/>
            <person name="Galac M."/>
        </authorList>
    </citation>
    <scope>NUCLEOTIDE SEQUENCE [LARGE SCALE GENOMIC DNA]</scope>
    <source>
        <strain evidence="2 3">EAF2021</strain>
    </source>
</reference>
<gene>
    <name evidence="2" type="ORF">M9Y10_038264</name>
</gene>
<name>A0ABR2K8X4_9EUKA</name>
<dbReference type="Proteomes" id="UP001470230">
    <property type="component" value="Unassembled WGS sequence"/>
</dbReference>
<organism evidence="2 3">
    <name type="scientific">Tritrichomonas musculus</name>
    <dbReference type="NCBI Taxonomy" id="1915356"/>
    <lineage>
        <taxon>Eukaryota</taxon>
        <taxon>Metamonada</taxon>
        <taxon>Parabasalia</taxon>
        <taxon>Tritrichomonadida</taxon>
        <taxon>Tritrichomonadidae</taxon>
        <taxon>Tritrichomonas</taxon>
    </lineage>
</organism>
<accession>A0ABR2K8X4</accession>
<sequence>MFVTPSLTELNPWILIFDLLPNFLFGFDVETALGSKKYALSLLFSAILTNSLTIATAFVLNQFFSFLRPDYCFASAAPLVLFCLSSFGLFYNSPIGKFSSLAPFGIIFFVLIHLIFGIFTHAIHIFNLIYAIIVNYAILKWIHPVLTITNYFALFYPHYSNKYSLILPNDENTNLDNNNSIIDVNSEI</sequence>
<keyword evidence="1" id="KW-1133">Transmembrane helix</keyword>
<keyword evidence="1" id="KW-0812">Transmembrane</keyword>
<feature type="transmembrane region" description="Helical" evidence="1">
    <location>
        <begin position="141"/>
        <end position="159"/>
    </location>
</feature>
<dbReference type="EMBL" id="JAPFFF010000006">
    <property type="protein sequence ID" value="KAK8887226.1"/>
    <property type="molecule type" value="Genomic_DNA"/>
</dbReference>
<feature type="transmembrane region" description="Helical" evidence="1">
    <location>
        <begin position="38"/>
        <end position="60"/>
    </location>
</feature>
<keyword evidence="3" id="KW-1185">Reference proteome</keyword>
<comment type="caution">
    <text evidence="2">The sequence shown here is derived from an EMBL/GenBank/DDBJ whole genome shotgun (WGS) entry which is preliminary data.</text>
</comment>
<protein>
    <submittedName>
        <fullName evidence="2">Uncharacterized protein</fullName>
    </submittedName>
</protein>
<keyword evidence="1" id="KW-0472">Membrane</keyword>
<evidence type="ECO:0000256" key="1">
    <source>
        <dbReference type="SAM" id="Phobius"/>
    </source>
</evidence>